<feature type="non-terminal residue" evidence="1">
    <location>
        <position position="1"/>
    </location>
</feature>
<accession>A0A195F758</accession>
<evidence type="ECO:0000313" key="2">
    <source>
        <dbReference type="Proteomes" id="UP000078541"/>
    </source>
</evidence>
<gene>
    <name evidence="1" type="ORF">ALC56_09181</name>
</gene>
<organism evidence="1 2">
    <name type="scientific">Trachymyrmex septentrionalis</name>
    <dbReference type="NCBI Taxonomy" id="34720"/>
    <lineage>
        <taxon>Eukaryota</taxon>
        <taxon>Metazoa</taxon>
        <taxon>Ecdysozoa</taxon>
        <taxon>Arthropoda</taxon>
        <taxon>Hexapoda</taxon>
        <taxon>Insecta</taxon>
        <taxon>Pterygota</taxon>
        <taxon>Neoptera</taxon>
        <taxon>Endopterygota</taxon>
        <taxon>Hymenoptera</taxon>
        <taxon>Apocrita</taxon>
        <taxon>Aculeata</taxon>
        <taxon>Formicoidea</taxon>
        <taxon>Formicidae</taxon>
        <taxon>Myrmicinae</taxon>
        <taxon>Trachymyrmex</taxon>
    </lineage>
</organism>
<evidence type="ECO:0000313" key="1">
    <source>
        <dbReference type="EMBL" id="KYN36221.1"/>
    </source>
</evidence>
<dbReference type="AlphaFoldDB" id="A0A195F758"/>
<name>A0A195F758_9HYME</name>
<keyword evidence="2" id="KW-1185">Reference proteome</keyword>
<proteinExistence type="predicted"/>
<dbReference type="Proteomes" id="UP000078541">
    <property type="component" value="Unassembled WGS sequence"/>
</dbReference>
<sequence>GPPSQAVIHPMEIYVPDTHAVLLAAHKDGVEKRDTFKGSLL</sequence>
<protein>
    <submittedName>
        <fullName evidence="1">Uncharacterized protein</fullName>
    </submittedName>
</protein>
<reference evidence="1 2" key="1">
    <citation type="submission" date="2016-03" db="EMBL/GenBank/DDBJ databases">
        <title>Trachymyrmex septentrionalis WGS genome.</title>
        <authorList>
            <person name="Nygaard S."/>
            <person name="Hu H."/>
            <person name="Boomsma J."/>
            <person name="Zhang G."/>
        </authorList>
    </citation>
    <scope>NUCLEOTIDE SEQUENCE [LARGE SCALE GENOMIC DNA]</scope>
    <source>
        <strain evidence="1">Tsep2-gDNA-1</strain>
        <tissue evidence="1">Whole body</tissue>
    </source>
</reference>
<dbReference type="EMBL" id="KQ981744">
    <property type="protein sequence ID" value="KYN36221.1"/>
    <property type="molecule type" value="Genomic_DNA"/>
</dbReference>